<comment type="caution">
    <text evidence="1">The sequence shown here is derived from an EMBL/GenBank/DDBJ whole genome shotgun (WGS) entry which is preliminary data.</text>
</comment>
<dbReference type="AlphaFoldDB" id="A0A9X5I2K8"/>
<evidence type="ECO:0000313" key="1">
    <source>
        <dbReference type="EMBL" id="NHC33091.1"/>
    </source>
</evidence>
<organism evidence="1 2">
    <name type="scientific">Scytonema millei VB511283</name>
    <dbReference type="NCBI Taxonomy" id="1245923"/>
    <lineage>
        <taxon>Bacteria</taxon>
        <taxon>Bacillati</taxon>
        <taxon>Cyanobacteriota</taxon>
        <taxon>Cyanophyceae</taxon>
        <taxon>Nostocales</taxon>
        <taxon>Scytonemataceae</taxon>
        <taxon>Scytonema</taxon>
    </lineage>
</organism>
<proteinExistence type="predicted"/>
<gene>
    <name evidence="1" type="ORF">QH73_0000165</name>
</gene>
<name>A0A9X5I2K8_9CYAN</name>
<reference evidence="1 2" key="1">
    <citation type="journal article" date="2015" name="Genome Announc.">
        <title>Draft Genome Sequence of the Terrestrial Cyanobacterium Scytonema millei VB511283, Isolated from Eastern India.</title>
        <authorList>
            <person name="Sen D."/>
            <person name="Chandrababunaidu M.M."/>
            <person name="Singh D."/>
            <person name="Sanghi N."/>
            <person name="Ghorai A."/>
            <person name="Mishra G.P."/>
            <person name="Madduluri M."/>
            <person name="Adhikary S.P."/>
            <person name="Tripathy S."/>
        </authorList>
    </citation>
    <scope>NUCLEOTIDE SEQUENCE [LARGE SCALE GENOMIC DNA]</scope>
    <source>
        <strain evidence="1 2">VB511283</strain>
    </source>
</reference>
<keyword evidence="2" id="KW-1185">Reference proteome</keyword>
<dbReference type="EMBL" id="JTJC03000001">
    <property type="protein sequence ID" value="NHC33091.1"/>
    <property type="molecule type" value="Genomic_DNA"/>
</dbReference>
<protein>
    <submittedName>
        <fullName evidence="1">Uncharacterized protein</fullName>
    </submittedName>
</protein>
<sequence length="66" mass="7273">MGVVVKQLAALPQPTGVVFSPIPFHPIRPINSRIEIFVALWSGSLTISQTAPLLPLQWTKKLHIAF</sequence>
<accession>A0A9X5I2K8</accession>
<dbReference type="RefSeq" id="WP_165587588.1">
    <property type="nucleotide sequence ID" value="NZ_JTJC03000001.1"/>
</dbReference>
<evidence type="ECO:0000313" key="2">
    <source>
        <dbReference type="Proteomes" id="UP000031532"/>
    </source>
</evidence>
<dbReference type="Proteomes" id="UP000031532">
    <property type="component" value="Unassembled WGS sequence"/>
</dbReference>